<dbReference type="GO" id="GO:0006914">
    <property type="term" value="P:autophagy"/>
    <property type="evidence" value="ECO:0007669"/>
    <property type="project" value="TreeGrafter"/>
</dbReference>
<dbReference type="AlphaFoldDB" id="A0A1X2HZD3"/>
<accession>A0A1X2HZD3</accession>
<evidence type="ECO:0000256" key="4">
    <source>
        <dbReference type="ARBA" id="ARBA00022927"/>
    </source>
</evidence>
<dbReference type="EMBL" id="MCGE01000042">
    <property type="protein sequence ID" value="ORZ05774.1"/>
    <property type="molecule type" value="Genomic_DNA"/>
</dbReference>
<dbReference type="InterPro" id="IPR019452">
    <property type="entry name" value="VPS39/TGF_beta_rcpt-assoc_1"/>
</dbReference>
<evidence type="ECO:0000256" key="1">
    <source>
        <dbReference type="ARBA" id="ARBA00004496"/>
    </source>
</evidence>
<feature type="domain" description="CNH" evidence="6">
    <location>
        <begin position="89"/>
        <end position="389"/>
    </location>
</feature>
<feature type="region of interest" description="Disordered" evidence="5">
    <location>
        <begin position="411"/>
        <end position="432"/>
    </location>
</feature>
<feature type="compositionally biased region" description="Polar residues" evidence="5">
    <location>
        <begin position="53"/>
        <end position="71"/>
    </location>
</feature>
<dbReference type="OrthoDB" id="10258882at2759"/>
<evidence type="ECO:0000259" key="6">
    <source>
        <dbReference type="PROSITE" id="PS50219"/>
    </source>
</evidence>
<dbReference type="Pfam" id="PF10366">
    <property type="entry name" value="Vps39_1"/>
    <property type="match status" value="1"/>
</dbReference>
<evidence type="ECO:0000256" key="5">
    <source>
        <dbReference type="SAM" id="MobiDB-lite"/>
    </source>
</evidence>
<dbReference type="STRING" id="90262.A0A1X2HZD3"/>
<protein>
    <recommendedName>
        <fullName evidence="6">CNH domain-containing protein</fullName>
    </recommendedName>
</protein>
<proteinExistence type="predicted"/>
<comment type="caution">
    <text evidence="7">The sequence shown here is derived from an EMBL/GenBank/DDBJ whole genome shotgun (WGS) entry which is preliminary data.</text>
</comment>
<keyword evidence="8" id="KW-1185">Reference proteome</keyword>
<feature type="compositionally biased region" description="Low complexity" evidence="5">
    <location>
        <begin position="25"/>
        <end position="52"/>
    </location>
</feature>
<gene>
    <name evidence="7" type="ORF">BCR42DRAFT_361463</name>
</gene>
<feature type="compositionally biased region" description="Polar residues" evidence="5">
    <location>
        <begin position="412"/>
        <end position="421"/>
    </location>
</feature>
<dbReference type="PANTHER" id="PTHR12894:SF27">
    <property type="entry name" value="TRANSFORMING GROWTH FACTOR-BETA RECEPTOR-ASSOCIATED PROTEIN 1"/>
    <property type="match status" value="1"/>
</dbReference>
<keyword evidence="3" id="KW-0963">Cytoplasm</keyword>
<dbReference type="GO" id="GO:0034058">
    <property type="term" value="P:endosomal vesicle fusion"/>
    <property type="evidence" value="ECO:0007669"/>
    <property type="project" value="TreeGrafter"/>
</dbReference>
<evidence type="ECO:0000313" key="7">
    <source>
        <dbReference type="EMBL" id="ORZ05774.1"/>
    </source>
</evidence>
<dbReference type="GO" id="GO:0005737">
    <property type="term" value="C:cytoplasm"/>
    <property type="evidence" value="ECO:0007669"/>
    <property type="project" value="UniProtKB-SubCell"/>
</dbReference>
<evidence type="ECO:0000313" key="8">
    <source>
        <dbReference type="Proteomes" id="UP000193560"/>
    </source>
</evidence>
<dbReference type="InterPro" id="IPR001180">
    <property type="entry name" value="CNH_dom"/>
</dbReference>
<feature type="region of interest" description="Disordered" evidence="5">
    <location>
        <begin position="24"/>
        <end position="71"/>
    </location>
</feature>
<organism evidence="7 8">
    <name type="scientific">Absidia repens</name>
    <dbReference type="NCBI Taxonomy" id="90262"/>
    <lineage>
        <taxon>Eukaryota</taxon>
        <taxon>Fungi</taxon>
        <taxon>Fungi incertae sedis</taxon>
        <taxon>Mucoromycota</taxon>
        <taxon>Mucoromycotina</taxon>
        <taxon>Mucoromycetes</taxon>
        <taxon>Mucorales</taxon>
        <taxon>Cunninghamellaceae</taxon>
        <taxon>Absidia</taxon>
    </lineage>
</organism>
<dbReference type="GO" id="GO:0016020">
    <property type="term" value="C:membrane"/>
    <property type="evidence" value="ECO:0007669"/>
    <property type="project" value="TreeGrafter"/>
</dbReference>
<keyword evidence="4" id="KW-0653">Protein transport</keyword>
<dbReference type="Pfam" id="PF00780">
    <property type="entry name" value="CNH"/>
    <property type="match status" value="1"/>
</dbReference>
<name>A0A1X2HZD3_9FUNG</name>
<dbReference type="Proteomes" id="UP000193560">
    <property type="component" value="Unassembled WGS sequence"/>
</dbReference>
<comment type="subcellular location">
    <subcellularLocation>
        <location evidence="1">Cytoplasm</location>
    </subcellularLocation>
</comment>
<reference evidence="7 8" key="1">
    <citation type="submission" date="2016-07" db="EMBL/GenBank/DDBJ databases">
        <title>Pervasive Adenine N6-methylation of Active Genes in Fungi.</title>
        <authorList>
            <consortium name="DOE Joint Genome Institute"/>
            <person name="Mondo S.J."/>
            <person name="Dannebaum R.O."/>
            <person name="Kuo R.C."/>
            <person name="Labutti K."/>
            <person name="Haridas S."/>
            <person name="Kuo A."/>
            <person name="Salamov A."/>
            <person name="Ahrendt S.R."/>
            <person name="Lipzen A."/>
            <person name="Sullivan W."/>
            <person name="Andreopoulos W.B."/>
            <person name="Clum A."/>
            <person name="Lindquist E."/>
            <person name="Daum C."/>
            <person name="Ramamoorthy G.K."/>
            <person name="Gryganskyi A."/>
            <person name="Culley D."/>
            <person name="Magnuson J.K."/>
            <person name="James T.Y."/>
            <person name="O'Malley M.A."/>
            <person name="Stajich J.E."/>
            <person name="Spatafora J.W."/>
            <person name="Visel A."/>
            <person name="Grigoriev I.V."/>
        </authorList>
    </citation>
    <scope>NUCLEOTIDE SEQUENCE [LARGE SCALE GENOMIC DNA]</scope>
    <source>
        <strain evidence="7 8">NRRL 1336</strain>
    </source>
</reference>
<keyword evidence="2" id="KW-0813">Transport</keyword>
<dbReference type="PROSITE" id="PS50219">
    <property type="entry name" value="CNH"/>
    <property type="match status" value="1"/>
</dbReference>
<evidence type="ECO:0000256" key="2">
    <source>
        <dbReference type="ARBA" id="ARBA00022448"/>
    </source>
</evidence>
<dbReference type="InterPro" id="IPR032914">
    <property type="entry name" value="Vam6/VPS39/TRAP1"/>
</dbReference>
<dbReference type="GO" id="GO:0015031">
    <property type="term" value="P:protein transport"/>
    <property type="evidence" value="ECO:0007669"/>
    <property type="project" value="UniProtKB-KW"/>
</dbReference>
<evidence type="ECO:0000256" key="3">
    <source>
        <dbReference type="ARBA" id="ARBA00022490"/>
    </source>
</evidence>
<dbReference type="PANTHER" id="PTHR12894">
    <property type="entry name" value="CNH DOMAIN CONTAINING"/>
    <property type="match status" value="1"/>
</dbReference>
<sequence length="950" mass="106078">MPYSPYTLQTLIPSHVIEDIIQSISPSSNSPTTSPPSFFSRRSTTPSSPSNTGNANGNITSTSPNLASSPPSKLNARFNNLISSGNAQRFTIDAVEAWGNDLYLGTSDGHILHFVLEEQETKTEMPSIPSVSRLENKIFLGYGRKSVERILVIPQVSKAVVLCDSTLSFYSLPFFDPMPVSLLAPIKGVSCFTHDAAEEGKIGPDGTIELCVVRRRVFQIYKMGEFLHMKKEIPLPDGAIFVIRYNQSLCLADYNQYKLIHVDPIKTIPLIPTPQEPASPSTSSSGMLMNNTSLVPRPVAAVIKSDEFLMVSGSASNQTIGIFLDARGNAIRGTMQWSSYPKSICVEYPYIAALLKNNTIEIHNINNQQLLQVITLDPGVEPRGMSFGHGIKVHLDGLASRLYRRPYRHSNKSAAVSNHSTHIGDGGDEEEDDLQVAMKRQVSRLAKVPAKILVFGRNSVMAQIITPLIMQVDALIDDNRIEEAMEMTDQARNTMSSTNDIHMKRMQSELDYIYQKCGLLMLKETVFEDAFTLLSKGNLDPRLVIWLFNGDLSIQNNEDNSSPMLVFDGISGLLDQVNSIDDIVSSAMAKNYPEQQNQSPSSANMEIRRTLRENAKEAAQKYLLAERGKRRDILGQGNFMCKAIDTSLLKLFTLNNDLKMIYRIMKEPNDCDIDECKKALMESKQYYALSIFYESKNMLVASLDLRIQIYEGKLPDENFKEGWDRIKDILLQNNELSLSQVMNYAWWLMDKSPTDGVEVLIRSPLAASMDPGVILDKLTSLGTEATRTYLEYLVISRQNQDSKYHTQLACTYIRDVQQEIEKTDHGVDELDGLVKEFKNSVDPMKPNVDSETFVGFLGRKQHVESKLIIKRLLLLRLLQESQLYDASTVLDDLLKTGHLQIEKAVVFGRIGRHQDALDILIHQLGDFVGAETYCATNGKSTGIIPSAAAD</sequence>